<dbReference type="Gene3D" id="2.40.128.20">
    <property type="match status" value="1"/>
</dbReference>
<dbReference type="Pfam" id="PF00061">
    <property type="entry name" value="Lipocalin"/>
    <property type="match status" value="1"/>
</dbReference>
<dbReference type="InParanoid" id="A0A1S3GA87"/>
<dbReference type="OrthoDB" id="9450562at2759"/>
<protein>
    <submittedName>
        <fullName evidence="3">Aphrodisin-like</fullName>
    </submittedName>
</protein>
<sequence>MTAFVLDHGQNDFELLEQSSKLLIFYNKNTDEEGQVTHMILVAGKGKKLKQKEKQRLEEFAEEKGIPMSSIQYVQKTDDCPEK</sequence>
<dbReference type="Proteomes" id="UP000081671">
    <property type="component" value="Unplaced"/>
</dbReference>
<name>A0A1S3GA87_DIPOR</name>
<gene>
    <name evidence="3" type="primary">LOC105996271</name>
</gene>
<dbReference type="KEGG" id="dord:105996271"/>
<evidence type="ECO:0000313" key="3">
    <source>
        <dbReference type="RefSeq" id="XP_012885743.1"/>
    </source>
</evidence>
<accession>A0A1S3GA87</accession>
<feature type="domain" description="Lipocalin/cytosolic fatty-acid binding" evidence="1">
    <location>
        <begin position="8"/>
        <end position="78"/>
    </location>
</feature>
<dbReference type="InterPro" id="IPR012674">
    <property type="entry name" value="Calycin"/>
</dbReference>
<evidence type="ECO:0000313" key="2">
    <source>
        <dbReference type="Proteomes" id="UP000081671"/>
    </source>
</evidence>
<organism evidence="2 3">
    <name type="scientific">Dipodomys ordii</name>
    <name type="common">Ord's kangaroo rat</name>
    <dbReference type="NCBI Taxonomy" id="10020"/>
    <lineage>
        <taxon>Eukaryota</taxon>
        <taxon>Metazoa</taxon>
        <taxon>Chordata</taxon>
        <taxon>Craniata</taxon>
        <taxon>Vertebrata</taxon>
        <taxon>Euteleostomi</taxon>
        <taxon>Mammalia</taxon>
        <taxon>Eutheria</taxon>
        <taxon>Euarchontoglires</taxon>
        <taxon>Glires</taxon>
        <taxon>Rodentia</taxon>
        <taxon>Castorimorpha</taxon>
        <taxon>Heteromyidae</taxon>
        <taxon>Dipodomyinae</taxon>
        <taxon>Dipodomys</taxon>
    </lineage>
</organism>
<dbReference type="AlphaFoldDB" id="A0A1S3GA87"/>
<evidence type="ECO:0000259" key="1">
    <source>
        <dbReference type="Pfam" id="PF00061"/>
    </source>
</evidence>
<dbReference type="SUPFAM" id="SSF50814">
    <property type="entry name" value="Lipocalins"/>
    <property type="match status" value="1"/>
</dbReference>
<dbReference type="InterPro" id="IPR000566">
    <property type="entry name" value="Lipocln_cytosolic_FA-bd_dom"/>
</dbReference>
<dbReference type="GeneID" id="105996271"/>
<dbReference type="RefSeq" id="XP_012885743.1">
    <property type="nucleotide sequence ID" value="XM_013030289.1"/>
</dbReference>
<keyword evidence="2" id="KW-1185">Reference proteome</keyword>
<reference evidence="3" key="1">
    <citation type="submission" date="2025-08" db="UniProtKB">
        <authorList>
            <consortium name="RefSeq"/>
        </authorList>
    </citation>
    <scope>IDENTIFICATION</scope>
    <source>
        <tissue evidence="3">Kidney</tissue>
    </source>
</reference>
<proteinExistence type="predicted"/>